<dbReference type="Pfam" id="PF00586">
    <property type="entry name" value="AIRS"/>
    <property type="match status" value="1"/>
</dbReference>
<keyword evidence="4 9" id="KW-0547">Nucleotide-binding</keyword>
<dbReference type="PANTHER" id="PTHR10256:SF0">
    <property type="entry name" value="INACTIVE SELENIDE, WATER DIKINASE-LIKE PROTEIN-RELATED"/>
    <property type="match status" value="1"/>
</dbReference>
<evidence type="ECO:0000313" key="12">
    <source>
        <dbReference type="EMBL" id="EGO65722.1"/>
    </source>
</evidence>
<dbReference type="InterPro" id="IPR023061">
    <property type="entry name" value="SelD_I"/>
</dbReference>
<keyword evidence="2 9" id="KW-0808">Transferase</keyword>
<evidence type="ECO:0000256" key="2">
    <source>
        <dbReference type="ARBA" id="ARBA00022679"/>
    </source>
</evidence>
<dbReference type="PANTHER" id="PTHR10256">
    <property type="entry name" value="SELENIDE, WATER DIKINASE"/>
    <property type="match status" value="1"/>
</dbReference>
<dbReference type="NCBIfam" id="NF002098">
    <property type="entry name" value="PRK00943.1"/>
    <property type="match status" value="1"/>
</dbReference>
<accession>F7NE67</accession>
<feature type="binding site" evidence="9">
    <location>
        <position position="16"/>
    </location>
    <ligand>
        <name>Mg(2+)</name>
        <dbReference type="ChEBI" id="CHEBI:18420"/>
    </ligand>
</feature>
<feature type="binding site" evidence="9">
    <location>
        <position position="191"/>
    </location>
    <ligand>
        <name>Mg(2+)</name>
        <dbReference type="ChEBI" id="CHEBI:18420"/>
    </ligand>
</feature>
<dbReference type="NCBIfam" id="TIGR00476">
    <property type="entry name" value="selD"/>
    <property type="match status" value="1"/>
</dbReference>
<dbReference type="InterPro" id="IPR010918">
    <property type="entry name" value="PurM-like_C_dom"/>
</dbReference>
<evidence type="ECO:0000256" key="7">
    <source>
        <dbReference type="ARBA" id="ARBA00022842"/>
    </source>
</evidence>
<dbReference type="GO" id="GO:0016260">
    <property type="term" value="P:selenocysteine biosynthetic process"/>
    <property type="evidence" value="ECO:0007669"/>
    <property type="project" value="InterPro"/>
</dbReference>
<dbReference type="GO" id="GO:0000287">
    <property type="term" value="F:magnesium ion binding"/>
    <property type="evidence" value="ECO:0007669"/>
    <property type="project" value="UniProtKB-UniRule"/>
</dbReference>
<feature type="binding site" description="in other chain" evidence="9">
    <location>
        <begin position="13"/>
        <end position="15"/>
    </location>
    <ligand>
        <name>ATP</name>
        <dbReference type="ChEBI" id="CHEBI:30616"/>
        <note>ligand shared between dimeric partners</note>
    </ligand>
</feature>
<evidence type="ECO:0000256" key="6">
    <source>
        <dbReference type="ARBA" id="ARBA00022840"/>
    </source>
</evidence>
<evidence type="ECO:0000256" key="9">
    <source>
        <dbReference type="HAMAP-Rule" id="MF_00625"/>
    </source>
</evidence>
<comment type="catalytic activity">
    <reaction evidence="9">
        <text>hydrogenselenide + ATP + H2O = selenophosphate + AMP + phosphate + 2 H(+)</text>
        <dbReference type="Rhea" id="RHEA:18737"/>
        <dbReference type="ChEBI" id="CHEBI:15377"/>
        <dbReference type="ChEBI" id="CHEBI:15378"/>
        <dbReference type="ChEBI" id="CHEBI:16144"/>
        <dbReference type="ChEBI" id="CHEBI:29317"/>
        <dbReference type="ChEBI" id="CHEBI:30616"/>
        <dbReference type="ChEBI" id="CHEBI:43474"/>
        <dbReference type="ChEBI" id="CHEBI:456215"/>
        <dbReference type="EC" id="2.7.9.3"/>
    </reaction>
</comment>
<comment type="cofactor">
    <cofactor evidence="9">
        <name>Mg(2+)</name>
        <dbReference type="ChEBI" id="CHEBI:18420"/>
    </cofactor>
    <text evidence="9">Binds 1 Mg(2+) ion per monomer.</text>
</comment>
<reference evidence="12 13" key="1">
    <citation type="journal article" date="2011" name="EMBO J.">
        <title>Structural diversity of bacterial flagellar motors.</title>
        <authorList>
            <person name="Chen S."/>
            <person name="Beeby M."/>
            <person name="Murphy G.E."/>
            <person name="Leadbetter J.R."/>
            <person name="Hendrixson D.R."/>
            <person name="Briegel A."/>
            <person name="Li Z."/>
            <person name="Shi J."/>
            <person name="Tocheva E.I."/>
            <person name="Muller A."/>
            <person name="Dobro M.J."/>
            <person name="Jensen G.J."/>
        </authorList>
    </citation>
    <scope>NUCLEOTIDE SEQUENCE [LARGE SCALE GENOMIC DNA]</scope>
    <source>
        <strain evidence="12 13">DSM 6540</strain>
    </source>
</reference>
<dbReference type="Proteomes" id="UP000003240">
    <property type="component" value="Unassembled WGS sequence"/>
</dbReference>
<feature type="binding site" description="in other chain" evidence="9">
    <location>
        <position position="56"/>
    </location>
    <ligand>
        <name>ATP</name>
        <dbReference type="ChEBI" id="CHEBI:30616"/>
        <note>ligand shared between dimeric partners</note>
    </ligand>
</feature>
<feature type="domain" description="PurM-like N-terminal" evidence="10">
    <location>
        <begin position="15"/>
        <end position="122"/>
    </location>
</feature>
<dbReference type="InterPro" id="IPR016188">
    <property type="entry name" value="PurM-like_N"/>
</dbReference>
<sequence>MISDPRLLVGIETSDDAGVFALNETTALIQTVDFFTPIVDDPYTFGQIAAANSLSDVYAMGGSPLTAMNLVAFPAALLETGALAAILAGGQNKINEAGALLVGGHTVDDPEPKYGLSVTGIAHPGKVWRNAGARPQDRLILTKALGTGVLATAFRAEMFDAGWQQAIQSMMTLNKAAAETAGRFTVHACTDVTGFGFLGHLSEMATASQVTVRIHSQAVPLFPQAREAAHMGLVPGGAYANRTYFGQRGVTVQPGVPEAVADLLFDPQTSGGLLLAVPAEQAESLVKALLQQGVVYAAMVGQVETTGKGEIYVE</sequence>
<dbReference type="InterPro" id="IPR036676">
    <property type="entry name" value="PurM-like_C_sf"/>
</dbReference>
<comment type="caution">
    <text evidence="9">Lacks conserved residue(s) required for the propagation of feature annotation.</text>
</comment>
<proteinExistence type="inferred from homology"/>
<comment type="similarity">
    <text evidence="1 9">Belongs to the selenophosphate synthase 1 family. Class I subfamily.</text>
</comment>
<evidence type="ECO:0000256" key="8">
    <source>
        <dbReference type="ARBA" id="ARBA00023266"/>
    </source>
</evidence>
<keyword evidence="13" id="KW-1185">Reference proteome</keyword>
<keyword evidence="5 9" id="KW-0418">Kinase</keyword>
<dbReference type="eggNOG" id="COG0709">
    <property type="taxonomic scope" value="Bacteria"/>
</dbReference>
<feature type="binding site" description="in other chain" evidence="9">
    <location>
        <position position="33"/>
    </location>
    <ligand>
        <name>ATP</name>
        <dbReference type="ChEBI" id="CHEBI:30616"/>
        <note>ligand shared between dimeric partners</note>
    </ligand>
</feature>
<dbReference type="Gene3D" id="3.90.650.10">
    <property type="entry name" value="PurM-like C-terminal domain"/>
    <property type="match status" value="1"/>
</dbReference>
<evidence type="ECO:0000313" key="13">
    <source>
        <dbReference type="Proteomes" id="UP000003240"/>
    </source>
</evidence>
<comment type="subunit">
    <text evidence="9">Homodimer.</text>
</comment>
<comment type="caution">
    <text evidence="12">The sequence shown here is derived from an EMBL/GenBank/DDBJ whole genome shotgun (WGS) entry which is preliminary data.</text>
</comment>
<keyword evidence="6 9" id="KW-0067">ATP-binding</keyword>
<dbReference type="PIRSF" id="PIRSF036407">
    <property type="entry name" value="Selenphspht_syn"/>
    <property type="match status" value="1"/>
</dbReference>
<comment type="function">
    <text evidence="9">Synthesizes selenophosphate from selenide and ATP.</text>
</comment>
<dbReference type="AlphaFoldDB" id="F7NE67"/>
<feature type="domain" description="PurM-like C-terminal" evidence="11">
    <location>
        <begin position="135"/>
        <end position="313"/>
    </location>
</feature>
<dbReference type="CDD" id="cd02195">
    <property type="entry name" value="SelD"/>
    <property type="match status" value="1"/>
</dbReference>
<evidence type="ECO:0000259" key="11">
    <source>
        <dbReference type="Pfam" id="PF02769"/>
    </source>
</evidence>
<dbReference type="STRING" id="1009370.ALO_01649"/>
<keyword evidence="8 9" id="KW-0711">Selenium</keyword>
<dbReference type="EMBL" id="AFGF01000015">
    <property type="protein sequence ID" value="EGO65722.1"/>
    <property type="molecule type" value="Genomic_DNA"/>
</dbReference>
<dbReference type="SUPFAM" id="SSF56042">
    <property type="entry name" value="PurM C-terminal domain-like"/>
    <property type="match status" value="1"/>
</dbReference>
<name>F7NE67_9FIRM</name>
<gene>
    <name evidence="9" type="primary">selD</name>
    <name evidence="12" type="ORF">ALO_01649</name>
</gene>
<evidence type="ECO:0000256" key="1">
    <source>
        <dbReference type="ARBA" id="ARBA00008026"/>
    </source>
</evidence>
<dbReference type="HAMAP" id="MF_00625">
    <property type="entry name" value="SelD"/>
    <property type="match status" value="1"/>
</dbReference>
<dbReference type="Gene3D" id="3.30.1330.10">
    <property type="entry name" value="PurM-like, N-terminal domain"/>
    <property type="match status" value="1"/>
</dbReference>
<dbReference type="SUPFAM" id="SSF55326">
    <property type="entry name" value="PurM N-terminal domain-like"/>
    <property type="match status" value="1"/>
</dbReference>
<evidence type="ECO:0000256" key="4">
    <source>
        <dbReference type="ARBA" id="ARBA00022741"/>
    </source>
</evidence>
<dbReference type="GO" id="GO:0005524">
    <property type="term" value="F:ATP binding"/>
    <property type="evidence" value="ECO:0007669"/>
    <property type="project" value="UniProtKB-UniRule"/>
</dbReference>
<feature type="binding site" evidence="9">
    <location>
        <position position="56"/>
    </location>
    <ligand>
        <name>Mg(2+)</name>
        <dbReference type="ChEBI" id="CHEBI:18420"/>
    </ligand>
</feature>
<evidence type="ECO:0000256" key="3">
    <source>
        <dbReference type="ARBA" id="ARBA00022723"/>
    </source>
</evidence>
<keyword evidence="7 9" id="KW-0460">Magnesium</keyword>
<evidence type="ECO:0000256" key="5">
    <source>
        <dbReference type="ARBA" id="ARBA00022777"/>
    </source>
</evidence>
<keyword evidence="3 9" id="KW-0479">Metal-binding</keyword>
<dbReference type="InterPro" id="IPR036921">
    <property type="entry name" value="PurM-like_N_sf"/>
</dbReference>
<organism evidence="12 13">
    <name type="scientific">Acetonema longum DSM 6540</name>
    <dbReference type="NCBI Taxonomy" id="1009370"/>
    <lineage>
        <taxon>Bacteria</taxon>
        <taxon>Bacillati</taxon>
        <taxon>Bacillota</taxon>
        <taxon>Negativicutes</taxon>
        <taxon>Acetonemataceae</taxon>
        <taxon>Acetonema</taxon>
    </lineage>
</organism>
<protein>
    <recommendedName>
        <fullName evidence="9">Selenide, water dikinase</fullName>
        <ecNumber evidence="9">2.7.9.3</ecNumber>
    </recommendedName>
    <alternativeName>
        <fullName evidence="9">Selenium donor protein</fullName>
    </alternativeName>
    <alternativeName>
        <fullName evidence="9">Selenophosphate synthase</fullName>
    </alternativeName>
</protein>
<dbReference type="InterPro" id="IPR004536">
    <property type="entry name" value="SPS/SelD"/>
</dbReference>
<dbReference type="GO" id="GO:0004756">
    <property type="term" value="F:selenide, water dikinase activity"/>
    <property type="evidence" value="ECO:0007669"/>
    <property type="project" value="UniProtKB-UniRule"/>
</dbReference>
<feature type="binding site" evidence="9">
    <location>
        <begin position="104"/>
        <end position="106"/>
    </location>
    <ligand>
        <name>ATP</name>
        <dbReference type="ChEBI" id="CHEBI:30616"/>
        <note>ligand shared between dimeric partners</note>
    </ligand>
</feature>
<evidence type="ECO:0000259" key="10">
    <source>
        <dbReference type="Pfam" id="PF00586"/>
    </source>
</evidence>
<dbReference type="Pfam" id="PF02769">
    <property type="entry name" value="AIRS_C"/>
    <property type="match status" value="1"/>
</dbReference>
<dbReference type="GO" id="GO:0005737">
    <property type="term" value="C:cytoplasm"/>
    <property type="evidence" value="ECO:0007669"/>
    <property type="project" value="TreeGrafter"/>
</dbReference>
<dbReference type="EC" id="2.7.9.3" evidence="9"/>